<organism evidence="1 2">
    <name type="scientific">Desulfolutivibrio sulfodismutans</name>
    <dbReference type="NCBI Taxonomy" id="63561"/>
    <lineage>
        <taxon>Bacteria</taxon>
        <taxon>Pseudomonadati</taxon>
        <taxon>Thermodesulfobacteriota</taxon>
        <taxon>Desulfovibrionia</taxon>
        <taxon>Desulfovibrionales</taxon>
        <taxon>Desulfovibrionaceae</taxon>
        <taxon>Desulfolutivibrio</taxon>
    </lineage>
</organism>
<name>A0A7K3NMJ1_9BACT</name>
<reference evidence="1 2" key="1">
    <citation type="submission" date="2020-02" db="EMBL/GenBank/DDBJ databases">
        <title>Comparative genomics of sulfur disproportionating microorganisms.</title>
        <authorList>
            <person name="Ward L.M."/>
            <person name="Bertran E."/>
            <person name="Johnston D.T."/>
        </authorList>
    </citation>
    <scope>NUCLEOTIDE SEQUENCE [LARGE SCALE GENOMIC DNA]</scope>
    <source>
        <strain evidence="1 2">DSM 3696</strain>
    </source>
</reference>
<dbReference type="EMBL" id="JAAGRQ010000047">
    <property type="protein sequence ID" value="NDY57416.1"/>
    <property type="molecule type" value="Genomic_DNA"/>
</dbReference>
<sequence>MTGLVRPGEHPADAIRRMGCVADYLSESIPAWSLETEPSREAVEGLAVLLQLLAGAAHELAREMTDLTPPPGS</sequence>
<gene>
    <name evidence="1" type="ORF">G3N56_11760</name>
</gene>
<evidence type="ECO:0000313" key="2">
    <source>
        <dbReference type="Proteomes" id="UP000469724"/>
    </source>
</evidence>
<dbReference type="Proteomes" id="UP000469724">
    <property type="component" value="Unassembled WGS sequence"/>
</dbReference>
<dbReference type="RefSeq" id="WP_163302457.1">
    <property type="nucleotide sequence ID" value="NZ_JAAGRQ010000047.1"/>
</dbReference>
<protein>
    <submittedName>
        <fullName evidence="1">Uncharacterized protein</fullName>
    </submittedName>
</protein>
<comment type="caution">
    <text evidence="1">The sequence shown here is derived from an EMBL/GenBank/DDBJ whole genome shotgun (WGS) entry which is preliminary data.</text>
</comment>
<evidence type="ECO:0000313" key="1">
    <source>
        <dbReference type="EMBL" id="NDY57416.1"/>
    </source>
</evidence>
<keyword evidence="2" id="KW-1185">Reference proteome</keyword>
<accession>A0A7K3NMJ1</accession>
<proteinExistence type="predicted"/>
<dbReference type="AlphaFoldDB" id="A0A7K3NMJ1"/>